<dbReference type="Gene3D" id="3.10.20.90">
    <property type="entry name" value="Phosphatidylinositol 3-kinase Catalytic Subunit, Chain A, domain 1"/>
    <property type="match status" value="2"/>
</dbReference>
<dbReference type="InterPro" id="IPR000403">
    <property type="entry name" value="PI3/4_kinase_cat_dom"/>
</dbReference>
<keyword evidence="11" id="KW-1185">Reference proteome</keyword>
<comment type="similarity">
    <text evidence="1">Belongs to the PI3/PI4-kinase family. Type II PI4K subfamily.</text>
</comment>
<gene>
    <name evidence="10" type="ORF">C1H46_043107</name>
</gene>
<accession>A0A540KAX3</accession>
<keyword evidence="5" id="KW-0418">Kinase</keyword>
<evidence type="ECO:0000256" key="1">
    <source>
        <dbReference type="ARBA" id="ARBA00008941"/>
    </source>
</evidence>
<feature type="domain" description="Ubiquitin-like" evidence="8">
    <location>
        <begin position="33"/>
        <end position="104"/>
    </location>
</feature>
<dbReference type="Pfam" id="PF00240">
    <property type="entry name" value="ubiquitin"/>
    <property type="match status" value="2"/>
</dbReference>
<evidence type="ECO:0000256" key="3">
    <source>
        <dbReference type="ARBA" id="ARBA00022679"/>
    </source>
</evidence>
<keyword evidence="4" id="KW-0547">Nucleotide-binding</keyword>
<dbReference type="SMART" id="SM00213">
    <property type="entry name" value="UBQ"/>
    <property type="match status" value="2"/>
</dbReference>
<dbReference type="EMBL" id="VIEB01001565">
    <property type="protein sequence ID" value="TQD71363.1"/>
    <property type="molecule type" value="Genomic_DNA"/>
</dbReference>
<dbReference type="PANTHER" id="PTHR45800">
    <property type="entry name" value="PHOSPHATIDYLINOSITOL 4-KINASE GAMMA"/>
    <property type="match status" value="1"/>
</dbReference>
<feature type="domain" description="Ubiquitin-like" evidence="8">
    <location>
        <begin position="109"/>
        <end position="185"/>
    </location>
</feature>
<keyword evidence="6" id="KW-0067">ATP-binding</keyword>
<evidence type="ECO:0000256" key="5">
    <source>
        <dbReference type="ARBA" id="ARBA00022777"/>
    </source>
</evidence>
<dbReference type="STRING" id="106549.A0A540KAX3"/>
<dbReference type="SUPFAM" id="SSF54236">
    <property type="entry name" value="Ubiquitin-like"/>
    <property type="match status" value="2"/>
</dbReference>
<evidence type="ECO:0000313" key="10">
    <source>
        <dbReference type="EMBL" id="TQD71363.1"/>
    </source>
</evidence>
<dbReference type="GO" id="GO:0004430">
    <property type="term" value="F:1-phosphatidylinositol 4-kinase activity"/>
    <property type="evidence" value="ECO:0007669"/>
    <property type="project" value="UniProtKB-EC"/>
</dbReference>
<keyword evidence="3" id="KW-0808">Transferase</keyword>
<evidence type="ECO:0000256" key="7">
    <source>
        <dbReference type="SAM" id="MobiDB-lite"/>
    </source>
</evidence>
<name>A0A540KAX3_MALBA</name>
<feature type="domain" description="PI3K/PI4K catalytic" evidence="9">
    <location>
        <begin position="267"/>
        <end position="563"/>
    </location>
</feature>
<dbReference type="GO" id="GO:0005524">
    <property type="term" value="F:ATP binding"/>
    <property type="evidence" value="ECO:0007669"/>
    <property type="project" value="UniProtKB-KW"/>
</dbReference>
<organism evidence="10 11">
    <name type="scientific">Malus baccata</name>
    <name type="common">Siberian crab apple</name>
    <name type="synonym">Pyrus baccata</name>
    <dbReference type="NCBI Taxonomy" id="106549"/>
    <lineage>
        <taxon>Eukaryota</taxon>
        <taxon>Viridiplantae</taxon>
        <taxon>Streptophyta</taxon>
        <taxon>Embryophyta</taxon>
        <taxon>Tracheophyta</taxon>
        <taxon>Spermatophyta</taxon>
        <taxon>Magnoliopsida</taxon>
        <taxon>eudicotyledons</taxon>
        <taxon>Gunneridae</taxon>
        <taxon>Pentapetalae</taxon>
        <taxon>rosids</taxon>
        <taxon>fabids</taxon>
        <taxon>Rosales</taxon>
        <taxon>Rosaceae</taxon>
        <taxon>Amygdaloideae</taxon>
        <taxon>Maleae</taxon>
        <taxon>Malus</taxon>
    </lineage>
</organism>
<dbReference type="Pfam" id="PF00454">
    <property type="entry name" value="PI3_PI4_kinase"/>
    <property type="match status" value="1"/>
</dbReference>
<evidence type="ECO:0000259" key="8">
    <source>
        <dbReference type="PROSITE" id="PS50053"/>
    </source>
</evidence>
<proteinExistence type="inferred from homology"/>
<evidence type="ECO:0000256" key="4">
    <source>
        <dbReference type="ARBA" id="ARBA00022741"/>
    </source>
</evidence>
<dbReference type="InterPro" id="IPR044571">
    <property type="entry name" value="P4KG1-8"/>
</dbReference>
<dbReference type="PROSITE" id="PS50290">
    <property type="entry name" value="PI3_4_KINASE_3"/>
    <property type="match status" value="1"/>
</dbReference>
<dbReference type="Proteomes" id="UP000315295">
    <property type="component" value="Unassembled WGS sequence"/>
</dbReference>
<evidence type="ECO:0000313" key="11">
    <source>
        <dbReference type="Proteomes" id="UP000315295"/>
    </source>
</evidence>
<reference evidence="10 11" key="1">
    <citation type="journal article" date="2019" name="G3 (Bethesda)">
        <title>Sequencing of a Wild Apple (Malus baccata) Genome Unravels the Differences Between Cultivated and Wild Apple Species Regarding Disease Resistance and Cold Tolerance.</title>
        <authorList>
            <person name="Chen X."/>
        </authorList>
    </citation>
    <scope>NUCLEOTIDE SEQUENCE [LARGE SCALE GENOMIC DNA]</scope>
    <source>
        <strain evidence="11">cv. Shandingzi</strain>
        <tissue evidence="10">Leaves</tissue>
    </source>
</reference>
<evidence type="ECO:0000256" key="6">
    <source>
        <dbReference type="ARBA" id="ARBA00022840"/>
    </source>
</evidence>
<feature type="region of interest" description="Disordered" evidence="7">
    <location>
        <begin position="302"/>
        <end position="322"/>
    </location>
</feature>
<dbReference type="InterPro" id="IPR029071">
    <property type="entry name" value="Ubiquitin-like_domsf"/>
</dbReference>
<dbReference type="AlphaFoldDB" id="A0A540KAX3"/>
<evidence type="ECO:0000256" key="2">
    <source>
        <dbReference type="ARBA" id="ARBA00012169"/>
    </source>
</evidence>
<dbReference type="InterPro" id="IPR011009">
    <property type="entry name" value="Kinase-like_dom_sf"/>
</dbReference>
<comment type="caution">
    <text evidence="10">The sequence shown here is derived from an EMBL/GenBank/DDBJ whole genome shotgun (WGS) entry which is preliminary data.</text>
</comment>
<dbReference type="SUPFAM" id="SSF56112">
    <property type="entry name" value="Protein kinase-like (PK-like)"/>
    <property type="match status" value="1"/>
</dbReference>
<dbReference type="EC" id="2.7.1.67" evidence="2"/>
<sequence length="691" mass="77648">MSLADVALSPGHFASAADGVFESQQGHCSSESIMLYLRVAGSVTPMHVLDSDSIASVKLRIQTCKGFVVKKQKLVFEGRELARNDSLVKDYGITGENVLHLVLRLSDLLHITVRTIGGKEFDFHVDRHRNVGYLKQRVLKKGKAYDPEDQELFCNGEKLDDQRLIDDICKNTDDVIHLVVQKSAEVRAKHYEKDLELSVVAPLSDECREEVNGVANHRSERVPFVTCQLPLFNPDFLLEPIVVNPKVKLPSYVWDMLNSTFDGLKKGNQPIRSSEGTGGTYFMQDSFQEFISVFKPVDEEPNAVNNPHGLPASPDGEGLKRGTRVGEGAVREVAAYLLDHPKSGPRNLSNETIGFAGVPPTILVRCLHKSFNHPQGYDCSSKNVKMGSLQVYMKNDGSCEDMGPSRFPVEEVHKISVFDLRMANADRHAGNILFRKGEDGKILLIPIDHGYCLPENFEDCTFDWLYWPQARQAYSPDTIEYINSLDAEQDIALLKFYGWDIPIECARTLRISTMLLKKGVKRGLTPFAIGSLMCRENINKESVIEGIVREAQDSLLPGMSEAAFLEVISEIMDSQLDKLTKCCNSCVLYMKTAEVESTLKFLELYCGKFCFGLMDTSTEDSQVQQDSQVFKQETPVCSEIRKLVTFLLNSISFYTGIVPLKKLSQKTWYLLTYVYHPPWAQTNERNFDTTA</sequence>
<evidence type="ECO:0000259" key="9">
    <source>
        <dbReference type="PROSITE" id="PS50290"/>
    </source>
</evidence>
<dbReference type="PANTHER" id="PTHR45800:SF5">
    <property type="entry name" value="PHOSPHATIDYLINOSITOL 4-KINASE GAMMA 2"/>
    <property type="match status" value="1"/>
</dbReference>
<protein>
    <recommendedName>
        <fullName evidence="2">1-phosphatidylinositol 4-kinase</fullName>
        <ecNumber evidence="2">2.7.1.67</ecNumber>
    </recommendedName>
</protein>
<dbReference type="InterPro" id="IPR000626">
    <property type="entry name" value="Ubiquitin-like_dom"/>
</dbReference>
<dbReference type="PROSITE" id="PS50053">
    <property type="entry name" value="UBIQUITIN_2"/>
    <property type="match status" value="2"/>
</dbReference>
<dbReference type="CDD" id="cd17039">
    <property type="entry name" value="Ubl_ubiquitin_like"/>
    <property type="match status" value="1"/>
</dbReference>